<evidence type="ECO:0008006" key="4">
    <source>
        <dbReference type="Google" id="ProtNLM"/>
    </source>
</evidence>
<feature type="transmembrane region" description="Helical" evidence="1">
    <location>
        <begin position="41"/>
        <end position="59"/>
    </location>
</feature>
<sequence length="239" mass="26757">MDLLVKSMLIAHVAAGFTALVVGIVPMIAKKGSRLHNRTGLVFYWCMAIVCITAVYLVFFKPSSLFLLFIAILSFYFCFSGRRMLRLKSPNGQPTRTDRLAAWLAVGAAMTMIGLGGYNLYGLYTGTFSVFGTLYIFFGFLLLGNARYDVVRFRNPAKAKYGRMEWFFGHITRMVGSYIATLTAFATVNTRYIPHQSIWVDLAAWTLPGIIGGMLIARWIIYYKAKFAEKSVITSPVVS</sequence>
<dbReference type="Proteomes" id="UP001500936">
    <property type="component" value="Unassembled WGS sequence"/>
</dbReference>
<organism evidence="2 3">
    <name type="scientific">Nibrella viscosa</name>
    <dbReference type="NCBI Taxonomy" id="1084524"/>
    <lineage>
        <taxon>Bacteria</taxon>
        <taxon>Pseudomonadati</taxon>
        <taxon>Bacteroidota</taxon>
        <taxon>Cytophagia</taxon>
        <taxon>Cytophagales</taxon>
        <taxon>Spirosomataceae</taxon>
        <taxon>Nibrella</taxon>
    </lineage>
</organism>
<dbReference type="RefSeq" id="WP_345269380.1">
    <property type="nucleotide sequence ID" value="NZ_BAABHB010000008.1"/>
</dbReference>
<reference evidence="3" key="1">
    <citation type="journal article" date="2019" name="Int. J. Syst. Evol. Microbiol.">
        <title>The Global Catalogue of Microorganisms (GCM) 10K type strain sequencing project: providing services to taxonomists for standard genome sequencing and annotation.</title>
        <authorList>
            <consortium name="The Broad Institute Genomics Platform"/>
            <consortium name="The Broad Institute Genome Sequencing Center for Infectious Disease"/>
            <person name="Wu L."/>
            <person name="Ma J."/>
        </authorList>
    </citation>
    <scope>NUCLEOTIDE SEQUENCE [LARGE SCALE GENOMIC DNA]</scope>
    <source>
        <strain evidence="3">JCM 17925</strain>
    </source>
</reference>
<gene>
    <name evidence="2" type="ORF">GCM10023187_36860</name>
</gene>
<feature type="transmembrane region" description="Helical" evidence="1">
    <location>
        <begin position="198"/>
        <end position="221"/>
    </location>
</feature>
<feature type="transmembrane region" description="Helical" evidence="1">
    <location>
        <begin position="101"/>
        <end position="121"/>
    </location>
</feature>
<name>A0ABP8KNR3_9BACT</name>
<feature type="transmembrane region" description="Helical" evidence="1">
    <location>
        <begin position="65"/>
        <end position="81"/>
    </location>
</feature>
<evidence type="ECO:0000256" key="1">
    <source>
        <dbReference type="SAM" id="Phobius"/>
    </source>
</evidence>
<proteinExistence type="predicted"/>
<evidence type="ECO:0000313" key="2">
    <source>
        <dbReference type="EMBL" id="GAA4411272.1"/>
    </source>
</evidence>
<evidence type="ECO:0000313" key="3">
    <source>
        <dbReference type="Proteomes" id="UP001500936"/>
    </source>
</evidence>
<comment type="caution">
    <text evidence="2">The sequence shown here is derived from an EMBL/GenBank/DDBJ whole genome shotgun (WGS) entry which is preliminary data.</text>
</comment>
<feature type="transmembrane region" description="Helical" evidence="1">
    <location>
        <begin position="127"/>
        <end position="146"/>
    </location>
</feature>
<keyword evidence="3" id="KW-1185">Reference proteome</keyword>
<protein>
    <recommendedName>
        <fullName evidence="4">DUF2306 domain-containing protein</fullName>
    </recommendedName>
</protein>
<keyword evidence="1" id="KW-0472">Membrane</keyword>
<keyword evidence="1" id="KW-0812">Transmembrane</keyword>
<keyword evidence="1" id="KW-1133">Transmembrane helix</keyword>
<dbReference type="EMBL" id="BAABHB010000008">
    <property type="protein sequence ID" value="GAA4411272.1"/>
    <property type="molecule type" value="Genomic_DNA"/>
</dbReference>
<feature type="transmembrane region" description="Helical" evidence="1">
    <location>
        <begin position="6"/>
        <end position="29"/>
    </location>
</feature>
<feature type="transmembrane region" description="Helical" evidence="1">
    <location>
        <begin position="167"/>
        <end position="186"/>
    </location>
</feature>
<accession>A0ABP8KNR3</accession>